<dbReference type="HAMAP" id="MF_00520">
    <property type="entry name" value="Ribulokinase"/>
    <property type="match status" value="1"/>
</dbReference>
<keyword evidence="4 7" id="KW-0067">ATP-binding</keyword>
<dbReference type="GO" id="GO:0008741">
    <property type="term" value="F:ribulokinase activity"/>
    <property type="evidence" value="ECO:0007669"/>
    <property type="project" value="UniProtKB-UniRule"/>
</dbReference>
<dbReference type="GO" id="GO:0005737">
    <property type="term" value="C:cytoplasm"/>
    <property type="evidence" value="ECO:0007669"/>
    <property type="project" value="TreeGrafter"/>
</dbReference>
<dbReference type="NCBIfam" id="TIGR01234">
    <property type="entry name" value="L-ribulokinase"/>
    <property type="match status" value="1"/>
</dbReference>
<gene>
    <name evidence="7" type="primary">araB</name>
    <name evidence="12" type="ORF">M9R61_01555</name>
</gene>
<evidence type="ECO:0000256" key="3">
    <source>
        <dbReference type="ARBA" id="ARBA00022777"/>
    </source>
</evidence>
<comment type="catalytic activity">
    <reaction evidence="7">
        <text>D-ribulose + ATP = D-ribulose 5-phosphate + ADP + H(+)</text>
        <dbReference type="Rhea" id="RHEA:17601"/>
        <dbReference type="ChEBI" id="CHEBI:15378"/>
        <dbReference type="ChEBI" id="CHEBI:17173"/>
        <dbReference type="ChEBI" id="CHEBI:30616"/>
        <dbReference type="ChEBI" id="CHEBI:58121"/>
        <dbReference type="ChEBI" id="CHEBI:456216"/>
        <dbReference type="EC" id="2.7.1.16"/>
    </reaction>
</comment>
<dbReference type="EC" id="2.7.1.16" evidence="7 8"/>
<evidence type="ECO:0000256" key="6">
    <source>
        <dbReference type="ARBA" id="ARBA00023277"/>
    </source>
</evidence>
<dbReference type="EMBL" id="JAMKBI010000001">
    <property type="protein sequence ID" value="MCZ8532030.1"/>
    <property type="molecule type" value="Genomic_DNA"/>
</dbReference>
<evidence type="ECO:0000256" key="4">
    <source>
        <dbReference type="ARBA" id="ARBA00022840"/>
    </source>
</evidence>
<dbReference type="AlphaFoldDB" id="A0A9X3L6I7"/>
<dbReference type="InterPro" id="IPR018484">
    <property type="entry name" value="FGGY_N"/>
</dbReference>
<dbReference type="GO" id="GO:0005524">
    <property type="term" value="F:ATP binding"/>
    <property type="evidence" value="ECO:0007669"/>
    <property type="project" value="UniProtKB-UniRule"/>
</dbReference>
<evidence type="ECO:0000256" key="8">
    <source>
        <dbReference type="NCBIfam" id="TIGR01234"/>
    </source>
</evidence>
<feature type="domain" description="Carbohydrate kinase FGGY N-terminal" evidence="10">
    <location>
        <begin position="3"/>
        <end position="270"/>
    </location>
</feature>
<accession>A0A9X3L6I7</accession>
<evidence type="ECO:0000256" key="5">
    <source>
        <dbReference type="ARBA" id="ARBA00022935"/>
    </source>
</evidence>
<dbReference type="CDD" id="cd07781">
    <property type="entry name" value="ASKHA_NBD_FGGY_L-RBK"/>
    <property type="match status" value="1"/>
</dbReference>
<organism evidence="12 13">
    <name type="scientific">Psychrobacillus psychrodurans</name>
    <dbReference type="NCBI Taxonomy" id="126157"/>
    <lineage>
        <taxon>Bacteria</taxon>
        <taxon>Bacillati</taxon>
        <taxon>Bacillota</taxon>
        <taxon>Bacilli</taxon>
        <taxon>Bacillales</taxon>
        <taxon>Bacillaceae</taxon>
        <taxon>Psychrobacillus</taxon>
    </lineage>
</organism>
<evidence type="ECO:0000256" key="7">
    <source>
        <dbReference type="HAMAP-Rule" id="MF_00520"/>
    </source>
</evidence>
<dbReference type="Pfam" id="PF00370">
    <property type="entry name" value="FGGY_N"/>
    <property type="match status" value="1"/>
</dbReference>
<dbReference type="SUPFAM" id="SSF53067">
    <property type="entry name" value="Actin-like ATPase domain"/>
    <property type="match status" value="2"/>
</dbReference>
<evidence type="ECO:0000256" key="2">
    <source>
        <dbReference type="ARBA" id="ARBA00022741"/>
    </source>
</evidence>
<dbReference type="PANTHER" id="PTHR43435:SF4">
    <property type="entry name" value="FGGY CARBOHYDRATE KINASE DOMAIN-CONTAINING PROTEIN"/>
    <property type="match status" value="1"/>
</dbReference>
<dbReference type="PANTHER" id="PTHR43435">
    <property type="entry name" value="RIBULOKINASE"/>
    <property type="match status" value="1"/>
</dbReference>
<evidence type="ECO:0000259" key="11">
    <source>
        <dbReference type="Pfam" id="PF02782"/>
    </source>
</evidence>
<name>A0A9X3L6I7_9BACI</name>
<keyword evidence="2 7" id="KW-0547">Nucleotide-binding</keyword>
<dbReference type="GO" id="GO:0019150">
    <property type="term" value="F:D-ribulokinase activity"/>
    <property type="evidence" value="ECO:0007669"/>
    <property type="project" value="TreeGrafter"/>
</dbReference>
<keyword evidence="6 7" id="KW-0119">Carbohydrate metabolism</keyword>
<keyword evidence="5 7" id="KW-0054">Arabinose catabolism</keyword>
<feature type="domain" description="Carbohydrate kinase FGGY C-terminal" evidence="11">
    <location>
        <begin position="282"/>
        <end position="467"/>
    </location>
</feature>
<keyword evidence="13" id="KW-1185">Reference proteome</keyword>
<comment type="pathway">
    <text evidence="7 9">Carbohydrate degradation; L-arabinose degradation via L-ribulose; D-xylulose 5-phosphate from L-arabinose (bacterial route): step 2/3.</text>
</comment>
<dbReference type="Pfam" id="PF02782">
    <property type="entry name" value="FGGY_C"/>
    <property type="match status" value="1"/>
</dbReference>
<dbReference type="InterPro" id="IPR043129">
    <property type="entry name" value="ATPase_NBD"/>
</dbReference>
<dbReference type="InterPro" id="IPR005929">
    <property type="entry name" value="Ribulokinase"/>
</dbReference>
<evidence type="ECO:0000313" key="12">
    <source>
        <dbReference type="EMBL" id="MCZ8532030.1"/>
    </source>
</evidence>
<keyword evidence="3 7" id="KW-0418">Kinase</keyword>
<dbReference type="Gene3D" id="3.30.420.40">
    <property type="match status" value="2"/>
</dbReference>
<protein>
    <recommendedName>
        <fullName evidence="7 8">Ribulokinase</fullName>
        <ecNumber evidence="7 8">2.7.1.16</ecNumber>
    </recommendedName>
</protein>
<proteinExistence type="inferred from homology"/>
<comment type="caution">
    <text evidence="12">The sequence shown here is derived from an EMBL/GenBank/DDBJ whole genome shotgun (WGS) entry which is preliminary data.</text>
</comment>
<dbReference type="Proteomes" id="UP001152172">
    <property type="component" value="Unassembled WGS sequence"/>
</dbReference>
<dbReference type="GO" id="GO:0019569">
    <property type="term" value="P:L-arabinose catabolic process to D-xylulose 5-phosphate"/>
    <property type="evidence" value="ECO:0007669"/>
    <property type="project" value="UniProtKB-UniRule"/>
</dbReference>
<dbReference type="PIRSF" id="PIRSF000538">
    <property type="entry name" value="GlpK"/>
    <property type="match status" value="1"/>
</dbReference>
<dbReference type="InterPro" id="IPR018485">
    <property type="entry name" value="FGGY_C"/>
</dbReference>
<sequence>MKYAIGIDYGTESGRVILVNIENGDIVATSVTPYPHGVITGHLNNRTLGKETALQVPQDYLEVLINSIPEVMKEINPNDIVGIGLDFTSSTILPVDENLNPLCETKEHENNPHAYVKLWKHHEAEDEAKHLNKIVQQEQWTKRYGGTISSEWMLPKVLEIANDDPPLFNQVHLFLEAGDWVISKLTGNLIRNSCSAGYKGTWHKETGFIDNETLQKISPALNDIYKTKLQGNVQSSGTLAGTLTKEISVKVGLHEGTPVAVGIIDAHAALPGAGVSEPGTLVMVMGTSTCHLLLSDKEVLVPGISGVVEGGILPGYFAYEAGQAAVGDLFAHFLKNYQTNFETLSDEAKILHPGQSGLLALDWHNGCRTPFVDTTLSGVLVGEKLSTTPAEVYRALLEATAFGTKVIIDLFEKHEIPINQVIATGGIPNKNNLLMQIYADILQKEITVVQNDQAPALGAAILGAVAAGAYDSYSRAIRHMASNKTIVYKPNKDNANIYIQLFDMYKQLSTFFTEQSSIMHDLNHLKGEKKYDRKPMEHLQ</sequence>
<comment type="catalytic activity">
    <reaction evidence="7 9">
        <text>L-ribulose + ATP = L-ribulose 5-phosphate + ADP + H(+)</text>
        <dbReference type="Rhea" id="RHEA:22072"/>
        <dbReference type="ChEBI" id="CHEBI:15378"/>
        <dbReference type="ChEBI" id="CHEBI:16880"/>
        <dbReference type="ChEBI" id="CHEBI:30616"/>
        <dbReference type="ChEBI" id="CHEBI:58226"/>
        <dbReference type="ChEBI" id="CHEBI:456216"/>
        <dbReference type="EC" id="2.7.1.16"/>
    </reaction>
</comment>
<reference evidence="12" key="1">
    <citation type="submission" date="2022-05" db="EMBL/GenBank/DDBJ databases">
        <authorList>
            <person name="Colautti A."/>
            <person name="Iacumin L."/>
        </authorList>
    </citation>
    <scope>NUCLEOTIDE SEQUENCE</scope>
    <source>
        <strain evidence="12">DSM 30747</strain>
    </source>
</reference>
<comment type="similarity">
    <text evidence="7 9">Belongs to the ribulokinase family.</text>
</comment>
<evidence type="ECO:0000259" key="10">
    <source>
        <dbReference type="Pfam" id="PF00370"/>
    </source>
</evidence>
<dbReference type="InterPro" id="IPR000577">
    <property type="entry name" value="Carb_kinase_FGGY"/>
</dbReference>
<evidence type="ECO:0000313" key="13">
    <source>
        <dbReference type="Proteomes" id="UP001152172"/>
    </source>
</evidence>
<dbReference type="NCBIfam" id="NF003154">
    <property type="entry name" value="PRK04123.1"/>
    <property type="match status" value="1"/>
</dbReference>
<dbReference type="RefSeq" id="WP_269920702.1">
    <property type="nucleotide sequence ID" value="NZ_JAMKBI010000001.1"/>
</dbReference>
<evidence type="ECO:0000256" key="9">
    <source>
        <dbReference type="RuleBase" id="RU003455"/>
    </source>
</evidence>
<keyword evidence="1 7" id="KW-0808">Transferase</keyword>
<evidence type="ECO:0000256" key="1">
    <source>
        <dbReference type="ARBA" id="ARBA00022679"/>
    </source>
</evidence>